<dbReference type="InterPro" id="IPR002125">
    <property type="entry name" value="CMP_dCMP_dom"/>
</dbReference>
<dbReference type="PROSITE" id="PS51747">
    <property type="entry name" value="CYT_DCMP_DEAMINASES_2"/>
    <property type="match status" value="1"/>
</dbReference>
<feature type="binding site" evidence="8">
    <location>
        <position position="85"/>
    </location>
    <ligand>
        <name>Zn(2+)</name>
        <dbReference type="ChEBI" id="CHEBI:29105"/>
        <note>catalytic</note>
    </ligand>
</feature>
<dbReference type="GO" id="GO:0052717">
    <property type="term" value="F:tRNA-specific adenosine-34 deaminase activity"/>
    <property type="evidence" value="ECO:0007669"/>
    <property type="project" value="UniProtKB-UniRule"/>
</dbReference>
<dbReference type="EMBL" id="JJMM01000016">
    <property type="protein sequence ID" value="KDR94519.1"/>
    <property type="molecule type" value="Genomic_DNA"/>
</dbReference>
<accession>A0A069RBS0</accession>
<feature type="binding site" evidence="8">
    <location>
        <position position="52"/>
    </location>
    <ligand>
        <name>Zn(2+)</name>
        <dbReference type="ChEBI" id="CHEBI:29105"/>
        <note>catalytic</note>
    </ligand>
</feature>
<dbReference type="Proteomes" id="UP000027946">
    <property type="component" value="Unassembled WGS sequence"/>
</dbReference>
<name>A0A069RBS0_PEPLI</name>
<dbReference type="PROSITE" id="PS00903">
    <property type="entry name" value="CYT_DCMP_DEAMINASES_1"/>
    <property type="match status" value="1"/>
</dbReference>
<comment type="catalytic activity">
    <reaction evidence="7 8">
        <text>adenosine(34) in tRNA + H2O + H(+) = inosine(34) in tRNA + NH4(+)</text>
        <dbReference type="Rhea" id="RHEA:43168"/>
        <dbReference type="Rhea" id="RHEA-COMP:10373"/>
        <dbReference type="Rhea" id="RHEA-COMP:10374"/>
        <dbReference type="ChEBI" id="CHEBI:15377"/>
        <dbReference type="ChEBI" id="CHEBI:15378"/>
        <dbReference type="ChEBI" id="CHEBI:28938"/>
        <dbReference type="ChEBI" id="CHEBI:74411"/>
        <dbReference type="ChEBI" id="CHEBI:82852"/>
        <dbReference type="EC" id="3.5.4.33"/>
    </reaction>
</comment>
<dbReference type="HAMAP" id="MF_00972">
    <property type="entry name" value="tRNA_aden_deaminase"/>
    <property type="match status" value="1"/>
</dbReference>
<dbReference type="RefSeq" id="WP_038266766.1">
    <property type="nucleotide sequence ID" value="NZ_FSRH01000020.1"/>
</dbReference>
<gene>
    <name evidence="8 10" type="primary">tadA</name>
    <name evidence="10" type="ORF">CLIT_16c00180</name>
</gene>
<dbReference type="Pfam" id="PF14437">
    <property type="entry name" value="MafB19-deam"/>
    <property type="match status" value="1"/>
</dbReference>
<keyword evidence="11" id="KW-1185">Reference proteome</keyword>
<sequence length="162" mass="18212">MEDILYMREALKQAKKAYLMGEVPIGAVIVRDGKIISKAHNMRESLSDPTAHAEMIAIKKASETLKGWRLNECTMYVTIEPCCMCAGAIVQSRIKRLVIGSKDEKAGACGSKVDVLERDLFNHNVDVSFGILSEECSSMLTEFFRFIRENKCINNKKCAMER</sequence>
<dbReference type="eggNOG" id="COG0590">
    <property type="taxonomic scope" value="Bacteria"/>
</dbReference>
<proteinExistence type="inferred from homology"/>
<comment type="subunit">
    <text evidence="2 8">Homodimer.</text>
</comment>
<dbReference type="STRING" id="1121324.CLIT_16c00180"/>
<dbReference type="InterPro" id="IPR016193">
    <property type="entry name" value="Cytidine_deaminase-like"/>
</dbReference>
<feature type="active site" description="Proton donor" evidence="8">
    <location>
        <position position="54"/>
    </location>
</feature>
<evidence type="ECO:0000313" key="11">
    <source>
        <dbReference type="Proteomes" id="UP000027946"/>
    </source>
</evidence>
<evidence type="ECO:0000256" key="8">
    <source>
        <dbReference type="HAMAP-Rule" id="MF_00972"/>
    </source>
</evidence>
<keyword evidence="3 8" id="KW-0819">tRNA processing</keyword>
<evidence type="ECO:0000259" key="9">
    <source>
        <dbReference type="PROSITE" id="PS51747"/>
    </source>
</evidence>
<evidence type="ECO:0000256" key="7">
    <source>
        <dbReference type="ARBA" id="ARBA00048045"/>
    </source>
</evidence>
<dbReference type="SUPFAM" id="SSF53927">
    <property type="entry name" value="Cytidine deaminase-like"/>
    <property type="match status" value="1"/>
</dbReference>
<dbReference type="OrthoDB" id="9802676at2"/>
<dbReference type="GO" id="GO:0008270">
    <property type="term" value="F:zinc ion binding"/>
    <property type="evidence" value="ECO:0007669"/>
    <property type="project" value="UniProtKB-UniRule"/>
</dbReference>
<dbReference type="GO" id="GO:0002100">
    <property type="term" value="P:tRNA wobble adenosine to inosine editing"/>
    <property type="evidence" value="ECO:0007669"/>
    <property type="project" value="UniProtKB-UniRule"/>
</dbReference>
<evidence type="ECO:0000256" key="3">
    <source>
        <dbReference type="ARBA" id="ARBA00022694"/>
    </source>
</evidence>
<evidence type="ECO:0000256" key="1">
    <source>
        <dbReference type="ARBA" id="ARBA00010669"/>
    </source>
</evidence>
<evidence type="ECO:0000256" key="6">
    <source>
        <dbReference type="ARBA" id="ARBA00022833"/>
    </source>
</evidence>
<comment type="cofactor">
    <cofactor evidence="8">
        <name>Zn(2+)</name>
        <dbReference type="ChEBI" id="CHEBI:29105"/>
    </cofactor>
    <text evidence="8">Binds 1 zinc ion per subunit.</text>
</comment>
<dbReference type="EC" id="3.5.4.33" evidence="8"/>
<dbReference type="FunFam" id="3.40.140.10:FF:000005">
    <property type="entry name" value="tRNA-specific adenosine deaminase"/>
    <property type="match status" value="1"/>
</dbReference>
<feature type="domain" description="CMP/dCMP-type deaminase" evidence="9">
    <location>
        <begin position="1"/>
        <end position="128"/>
    </location>
</feature>
<evidence type="ECO:0000313" key="10">
    <source>
        <dbReference type="EMBL" id="KDR94519.1"/>
    </source>
</evidence>
<dbReference type="AlphaFoldDB" id="A0A069RBS0"/>
<comment type="function">
    <text evidence="8">Catalyzes the deamination of adenosine to inosine at the wobble position 34 of tRNA(Arg2).</text>
</comment>
<dbReference type="Gene3D" id="3.40.140.10">
    <property type="entry name" value="Cytidine Deaminase, domain 2"/>
    <property type="match status" value="1"/>
</dbReference>
<evidence type="ECO:0000256" key="2">
    <source>
        <dbReference type="ARBA" id="ARBA00011738"/>
    </source>
</evidence>
<dbReference type="CDD" id="cd01285">
    <property type="entry name" value="nucleoside_deaminase"/>
    <property type="match status" value="1"/>
</dbReference>
<dbReference type="InterPro" id="IPR028883">
    <property type="entry name" value="tRNA_aden_deaminase"/>
</dbReference>
<feature type="binding site" evidence="8">
    <location>
        <position position="82"/>
    </location>
    <ligand>
        <name>Zn(2+)</name>
        <dbReference type="ChEBI" id="CHEBI:29105"/>
        <note>catalytic</note>
    </ligand>
</feature>
<keyword evidence="5 8" id="KW-0378">Hydrolase</keyword>
<dbReference type="InterPro" id="IPR016192">
    <property type="entry name" value="APOBEC/CMP_deaminase_Zn-bd"/>
</dbReference>
<protein>
    <recommendedName>
        <fullName evidence="8">tRNA-specific adenosine deaminase</fullName>
        <ecNumber evidence="8">3.5.4.33</ecNumber>
    </recommendedName>
</protein>
<reference evidence="10 11" key="1">
    <citation type="submission" date="2014-03" db="EMBL/GenBank/DDBJ databases">
        <title>Genome sequence of Clostridium litorale W6, DSM 5388.</title>
        <authorList>
            <person name="Poehlein A."/>
            <person name="Jagirdar A."/>
            <person name="Khonsari B."/>
            <person name="Chibani C.M."/>
            <person name="Gutierrez Gutierrez D.A."/>
            <person name="Davydova E."/>
            <person name="Alghaithi H.S."/>
            <person name="Nair K.P."/>
            <person name="Dhamotharan K."/>
            <person name="Chandran L."/>
            <person name="G W."/>
            <person name="Daniel R."/>
        </authorList>
    </citation>
    <scope>NUCLEOTIDE SEQUENCE [LARGE SCALE GENOMIC DNA]</scope>
    <source>
        <strain evidence="10 11">W6</strain>
    </source>
</reference>
<organism evidence="10 11">
    <name type="scientific">Peptoclostridium litorale DSM 5388</name>
    <dbReference type="NCBI Taxonomy" id="1121324"/>
    <lineage>
        <taxon>Bacteria</taxon>
        <taxon>Bacillati</taxon>
        <taxon>Bacillota</taxon>
        <taxon>Clostridia</taxon>
        <taxon>Peptostreptococcales</taxon>
        <taxon>Peptoclostridiaceae</taxon>
        <taxon>Peptoclostridium</taxon>
    </lineage>
</organism>
<keyword evidence="6 8" id="KW-0862">Zinc</keyword>
<dbReference type="InterPro" id="IPR058535">
    <property type="entry name" value="MafB19-deam"/>
</dbReference>
<evidence type="ECO:0000256" key="5">
    <source>
        <dbReference type="ARBA" id="ARBA00022801"/>
    </source>
</evidence>
<keyword evidence="4 8" id="KW-0479">Metal-binding</keyword>
<comment type="similarity">
    <text evidence="1">Belongs to the cytidine and deoxycytidylate deaminase family. ADAT2 subfamily.</text>
</comment>
<dbReference type="NCBIfam" id="NF008113">
    <property type="entry name" value="PRK10860.1"/>
    <property type="match status" value="1"/>
</dbReference>
<comment type="caution">
    <text evidence="10">The sequence shown here is derived from an EMBL/GenBank/DDBJ whole genome shotgun (WGS) entry which is preliminary data.</text>
</comment>
<evidence type="ECO:0000256" key="4">
    <source>
        <dbReference type="ARBA" id="ARBA00022723"/>
    </source>
</evidence>
<dbReference type="PANTHER" id="PTHR11079">
    <property type="entry name" value="CYTOSINE DEAMINASE FAMILY MEMBER"/>
    <property type="match status" value="1"/>
</dbReference>
<dbReference type="PANTHER" id="PTHR11079:SF202">
    <property type="entry name" value="TRNA-SPECIFIC ADENOSINE DEAMINASE"/>
    <property type="match status" value="1"/>
</dbReference>